<dbReference type="AlphaFoldDB" id="A0A1I1EWA5"/>
<keyword evidence="2 4" id="KW-0820">tRNA-binding</keyword>
<dbReference type="GO" id="GO:0043908">
    <property type="term" value="F:Ser(Gly)-tRNA(Ala) hydrolase activity"/>
    <property type="evidence" value="ECO:0007669"/>
    <property type="project" value="UniProtKB-UniRule"/>
</dbReference>
<keyword evidence="4" id="KW-0378">Hydrolase</keyword>
<reference evidence="6" key="1">
    <citation type="submission" date="2016-10" db="EMBL/GenBank/DDBJ databases">
        <authorList>
            <person name="Varghese N."/>
            <person name="Submissions S."/>
        </authorList>
    </citation>
    <scope>NUCLEOTIDE SEQUENCE [LARGE SCALE GENOMIC DNA]</scope>
    <source>
        <strain evidence="6">DSM 23664</strain>
    </source>
</reference>
<dbReference type="Pfam" id="PF02580">
    <property type="entry name" value="Tyr_Deacylase"/>
    <property type="match status" value="1"/>
</dbReference>
<evidence type="ECO:0000256" key="3">
    <source>
        <dbReference type="ARBA" id="ARBA00022884"/>
    </source>
</evidence>
<dbReference type="Gene3D" id="3.50.80.10">
    <property type="entry name" value="D-tyrosyl-tRNA(Tyr) deacylase"/>
    <property type="match status" value="1"/>
</dbReference>
<organism evidence="5 6">
    <name type="scientific">Alkalibacterium subtropicum</name>
    <dbReference type="NCBI Taxonomy" id="753702"/>
    <lineage>
        <taxon>Bacteria</taxon>
        <taxon>Bacillati</taxon>
        <taxon>Bacillota</taxon>
        <taxon>Bacilli</taxon>
        <taxon>Lactobacillales</taxon>
        <taxon>Carnobacteriaceae</taxon>
        <taxon>Alkalibacterium</taxon>
    </lineage>
</organism>
<dbReference type="EC" id="3.1.1.-" evidence="4"/>
<dbReference type="CDD" id="cd00563">
    <property type="entry name" value="Dtyr_deacylase"/>
    <property type="match status" value="1"/>
</dbReference>
<feature type="short sequence motif" description="Gly-cisPro motif, important for rejection of L-amino acids" evidence="4">
    <location>
        <begin position="137"/>
        <end position="138"/>
    </location>
</feature>
<dbReference type="RefSeq" id="WP_091528210.1">
    <property type="nucleotide sequence ID" value="NZ_FOLT01000001.1"/>
</dbReference>
<proteinExistence type="inferred from homology"/>
<dbReference type="EMBL" id="FOLT01000001">
    <property type="protein sequence ID" value="SFB91321.1"/>
    <property type="molecule type" value="Genomic_DNA"/>
</dbReference>
<comment type="catalytic activity">
    <reaction evidence="4">
        <text>glycyl-tRNA(Ala) + H2O = tRNA(Ala) + glycine + H(+)</text>
        <dbReference type="Rhea" id="RHEA:53744"/>
        <dbReference type="Rhea" id="RHEA-COMP:9657"/>
        <dbReference type="Rhea" id="RHEA-COMP:13640"/>
        <dbReference type="ChEBI" id="CHEBI:15377"/>
        <dbReference type="ChEBI" id="CHEBI:15378"/>
        <dbReference type="ChEBI" id="CHEBI:57305"/>
        <dbReference type="ChEBI" id="CHEBI:78442"/>
        <dbReference type="ChEBI" id="CHEBI:78522"/>
    </reaction>
</comment>
<dbReference type="PANTHER" id="PTHR10472:SF5">
    <property type="entry name" value="D-AMINOACYL-TRNA DEACYLASE 1"/>
    <property type="match status" value="1"/>
</dbReference>
<comment type="subunit">
    <text evidence="4">Homodimer.</text>
</comment>
<name>A0A1I1EWA5_9LACT</name>
<evidence type="ECO:0000313" key="5">
    <source>
        <dbReference type="EMBL" id="SFB91321.1"/>
    </source>
</evidence>
<keyword evidence="4" id="KW-0963">Cytoplasm</keyword>
<comment type="subcellular location">
    <subcellularLocation>
        <location evidence="4">Cytoplasm</location>
    </subcellularLocation>
</comment>
<dbReference type="HAMAP" id="MF_00518">
    <property type="entry name" value="Deacylase_Dtd"/>
    <property type="match status" value="1"/>
</dbReference>
<dbReference type="Proteomes" id="UP000199612">
    <property type="component" value="Unassembled WGS sequence"/>
</dbReference>
<dbReference type="GO" id="GO:0051500">
    <property type="term" value="F:D-tyrosyl-tRNA(Tyr) deacylase activity"/>
    <property type="evidence" value="ECO:0007669"/>
    <property type="project" value="TreeGrafter"/>
</dbReference>
<dbReference type="GO" id="GO:0005737">
    <property type="term" value="C:cytoplasm"/>
    <property type="evidence" value="ECO:0007669"/>
    <property type="project" value="UniProtKB-SubCell"/>
</dbReference>
<dbReference type="SUPFAM" id="SSF69500">
    <property type="entry name" value="DTD-like"/>
    <property type="match status" value="1"/>
</dbReference>
<evidence type="ECO:0000256" key="2">
    <source>
        <dbReference type="ARBA" id="ARBA00022555"/>
    </source>
</evidence>
<dbReference type="PANTHER" id="PTHR10472">
    <property type="entry name" value="D-TYROSYL-TRNA TYR DEACYLASE"/>
    <property type="match status" value="1"/>
</dbReference>
<evidence type="ECO:0000313" key="6">
    <source>
        <dbReference type="Proteomes" id="UP000199612"/>
    </source>
</evidence>
<comment type="catalytic activity">
    <reaction evidence="4">
        <text>a D-aminoacyl-tRNA + H2O = a tRNA + a D-alpha-amino acid + H(+)</text>
        <dbReference type="Rhea" id="RHEA:13953"/>
        <dbReference type="Rhea" id="RHEA-COMP:10123"/>
        <dbReference type="Rhea" id="RHEA-COMP:10124"/>
        <dbReference type="ChEBI" id="CHEBI:15377"/>
        <dbReference type="ChEBI" id="CHEBI:15378"/>
        <dbReference type="ChEBI" id="CHEBI:59871"/>
        <dbReference type="ChEBI" id="CHEBI:78442"/>
        <dbReference type="ChEBI" id="CHEBI:79333"/>
        <dbReference type="EC" id="3.1.1.96"/>
    </reaction>
</comment>
<dbReference type="EC" id="3.1.1.96" evidence="4"/>
<dbReference type="GO" id="GO:0000049">
    <property type="term" value="F:tRNA binding"/>
    <property type="evidence" value="ECO:0007669"/>
    <property type="project" value="UniProtKB-UniRule"/>
</dbReference>
<dbReference type="OrthoDB" id="9801395at2"/>
<evidence type="ECO:0000256" key="4">
    <source>
        <dbReference type="HAMAP-Rule" id="MF_00518"/>
    </source>
</evidence>
<protein>
    <recommendedName>
        <fullName evidence="4">D-aminoacyl-tRNA deacylase</fullName>
        <shortName evidence="4">DTD</shortName>
        <ecNumber evidence="4">3.1.1.96</ecNumber>
    </recommendedName>
    <alternativeName>
        <fullName evidence="4">Gly-tRNA(Ala) deacylase</fullName>
        <ecNumber evidence="4">3.1.1.-</ecNumber>
    </alternativeName>
</protein>
<comment type="function">
    <text evidence="4">An aminoacyl-tRNA editing enzyme that deacylates mischarged D-aminoacyl-tRNAs. Also deacylates mischarged glycyl-tRNA(Ala), protecting cells against glycine mischarging by AlaRS. Acts via tRNA-based rather than protein-based catalysis; rejects L-amino acids rather than detecting D-amino acids in the active site. By recycling D-aminoacyl-tRNA to D-amino acids and free tRNA molecules, this enzyme counteracts the toxicity associated with the formation of D-aminoacyl-tRNA entities in vivo and helps enforce protein L-homochirality.</text>
</comment>
<evidence type="ECO:0000256" key="1">
    <source>
        <dbReference type="ARBA" id="ARBA00009673"/>
    </source>
</evidence>
<dbReference type="NCBIfam" id="TIGR00256">
    <property type="entry name" value="D-aminoacyl-tRNA deacylase"/>
    <property type="match status" value="1"/>
</dbReference>
<sequence length="148" mass="16543">MRAVIQRAKEARVRVEDEVVGVISHGLVVLLGVEDADTEEDIAYLVRKISKLRIFEDDQEKMNLSVQDVKGDILSISQFTLHADTRKGNRPSFTGAAKPDYADELYRQFNAALADEGIHVETGNFGKHMEIDFINDGPVTILIDSKNK</sequence>
<dbReference type="STRING" id="753702.SAMN04488102_101386"/>
<dbReference type="InterPro" id="IPR023509">
    <property type="entry name" value="DTD-like_sf"/>
</dbReference>
<dbReference type="InterPro" id="IPR003732">
    <property type="entry name" value="Daa-tRNA_deacyls_DTD"/>
</dbReference>
<keyword evidence="6" id="KW-1185">Reference proteome</keyword>
<gene>
    <name evidence="4" type="primary">dtd</name>
    <name evidence="5" type="ORF">SAMN04488102_101386</name>
</gene>
<dbReference type="FunFam" id="3.50.80.10:FF:000001">
    <property type="entry name" value="D-aminoacyl-tRNA deacylase"/>
    <property type="match status" value="1"/>
</dbReference>
<dbReference type="GO" id="GO:0106026">
    <property type="term" value="F:Gly-tRNA(Ala) deacylase activity"/>
    <property type="evidence" value="ECO:0007669"/>
    <property type="project" value="UniProtKB-UniRule"/>
</dbReference>
<keyword evidence="3 4" id="KW-0694">RNA-binding</keyword>
<comment type="domain">
    <text evidence="4">A Gly-cisPro motif from one monomer fits into the active site of the other monomer to allow specific chiral rejection of L-amino acids.</text>
</comment>
<comment type="similarity">
    <text evidence="1 4">Belongs to the DTD family.</text>
</comment>
<dbReference type="GO" id="GO:0019478">
    <property type="term" value="P:D-amino acid catabolic process"/>
    <property type="evidence" value="ECO:0007669"/>
    <property type="project" value="UniProtKB-UniRule"/>
</dbReference>
<accession>A0A1I1EWA5</accession>